<dbReference type="AlphaFoldDB" id="A0A9N9L061"/>
<dbReference type="InterPro" id="IPR016130">
    <property type="entry name" value="Tyr_Pase_AS"/>
</dbReference>
<sequence length="260" mass="29283">MESLGISSLSGVKYIPDLYISDRFAARSPALLRSLGIKYILSVTHLQDVPKFAEEEGFVGKHVEIEDDVTEDLIVHLQGCCDWIDERLSSLDGEDGDGGGVLVHCTQGISRSAAVVIGFLMRTLQIDFDQALAHVRVSRPQANPNEGFEYQLKVWQQLSYDVFDSEGREKEGYKRLQEQRVRVLVGKEDALVKERFKGVAVLVADIGKMRGEEGEWSGKSEAWERVEMMEEKWRRSGGEVEEEVDWRGGFALDGEGWGRE</sequence>
<keyword evidence="3" id="KW-0378">Hydrolase</keyword>
<comment type="similarity">
    <text evidence="1">Belongs to the protein-tyrosine phosphatase family. Non-receptor class dual specificity subfamily.</text>
</comment>
<accession>A0A9N9L061</accession>
<protein>
    <recommendedName>
        <fullName evidence="2">protein-tyrosine-phosphatase</fullName>
        <ecNumber evidence="2">3.1.3.48</ecNumber>
    </recommendedName>
</protein>
<dbReference type="InterPro" id="IPR020422">
    <property type="entry name" value="TYR_PHOSPHATASE_DUAL_dom"/>
</dbReference>
<name>A0A9N9L061_9HELO</name>
<evidence type="ECO:0000259" key="5">
    <source>
        <dbReference type="PROSITE" id="PS50054"/>
    </source>
</evidence>
<dbReference type="PANTHER" id="PTHR45848">
    <property type="entry name" value="DUAL SPECIFICITY PROTEIN PHOSPHATASE 12 FAMILY MEMBER"/>
    <property type="match status" value="1"/>
</dbReference>
<dbReference type="GO" id="GO:0004725">
    <property type="term" value="F:protein tyrosine phosphatase activity"/>
    <property type="evidence" value="ECO:0007669"/>
    <property type="project" value="UniProtKB-EC"/>
</dbReference>
<dbReference type="Gene3D" id="3.90.190.10">
    <property type="entry name" value="Protein tyrosine phosphatase superfamily"/>
    <property type="match status" value="1"/>
</dbReference>
<dbReference type="InterPro" id="IPR029021">
    <property type="entry name" value="Prot-tyrosine_phosphatase-like"/>
</dbReference>
<dbReference type="PROSITE" id="PS00383">
    <property type="entry name" value="TYR_PHOSPHATASE_1"/>
    <property type="match status" value="1"/>
</dbReference>
<keyword evidence="8" id="KW-1185">Reference proteome</keyword>
<dbReference type="InterPro" id="IPR000387">
    <property type="entry name" value="Tyr_Pase_dom"/>
</dbReference>
<evidence type="ECO:0000256" key="3">
    <source>
        <dbReference type="ARBA" id="ARBA00022801"/>
    </source>
</evidence>
<dbReference type="InterPro" id="IPR000340">
    <property type="entry name" value="Dual-sp_phosphatase_cat-dom"/>
</dbReference>
<feature type="domain" description="Tyrosine specific protein phosphatases" evidence="6">
    <location>
        <begin position="82"/>
        <end position="140"/>
    </location>
</feature>
<feature type="non-terminal residue" evidence="7">
    <location>
        <position position="1"/>
    </location>
</feature>
<dbReference type="SUPFAM" id="SSF52799">
    <property type="entry name" value="(Phosphotyrosine protein) phosphatases II"/>
    <property type="match status" value="1"/>
</dbReference>
<dbReference type="Pfam" id="PF00782">
    <property type="entry name" value="DSPc"/>
    <property type="match status" value="1"/>
</dbReference>
<dbReference type="PANTHER" id="PTHR45848:SF4">
    <property type="entry name" value="DUAL SPECIFICITY PROTEIN PHOSPHATASE 12"/>
    <property type="match status" value="1"/>
</dbReference>
<evidence type="ECO:0000313" key="7">
    <source>
        <dbReference type="EMBL" id="CAG8955908.1"/>
    </source>
</evidence>
<dbReference type="Proteomes" id="UP000696280">
    <property type="component" value="Unassembled WGS sequence"/>
</dbReference>
<dbReference type="GO" id="GO:0008138">
    <property type="term" value="F:protein tyrosine/serine/threonine phosphatase activity"/>
    <property type="evidence" value="ECO:0007669"/>
    <property type="project" value="TreeGrafter"/>
</dbReference>
<evidence type="ECO:0000259" key="6">
    <source>
        <dbReference type="PROSITE" id="PS50056"/>
    </source>
</evidence>
<dbReference type="SMART" id="SM00195">
    <property type="entry name" value="DSPc"/>
    <property type="match status" value="1"/>
</dbReference>
<gene>
    <name evidence="7" type="ORF">HYFRA_00008761</name>
</gene>
<keyword evidence="4" id="KW-0904">Protein phosphatase</keyword>
<evidence type="ECO:0000313" key="8">
    <source>
        <dbReference type="Proteomes" id="UP000696280"/>
    </source>
</evidence>
<feature type="domain" description="Tyrosine-protein phosphatase" evidence="5">
    <location>
        <begin position="10"/>
        <end position="161"/>
    </location>
</feature>
<dbReference type="EC" id="3.1.3.48" evidence="2"/>
<proteinExistence type="inferred from homology"/>
<evidence type="ECO:0000256" key="1">
    <source>
        <dbReference type="ARBA" id="ARBA00008601"/>
    </source>
</evidence>
<dbReference type="PROSITE" id="PS50054">
    <property type="entry name" value="TYR_PHOSPHATASE_DUAL"/>
    <property type="match status" value="1"/>
</dbReference>
<evidence type="ECO:0000256" key="2">
    <source>
        <dbReference type="ARBA" id="ARBA00013064"/>
    </source>
</evidence>
<dbReference type="CDD" id="cd14498">
    <property type="entry name" value="DSP"/>
    <property type="match status" value="1"/>
</dbReference>
<dbReference type="PROSITE" id="PS50056">
    <property type="entry name" value="TYR_PHOSPHATASE_2"/>
    <property type="match status" value="1"/>
</dbReference>
<organism evidence="7 8">
    <name type="scientific">Hymenoscyphus fraxineus</name>
    <dbReference type="NCBI Taxonomy" id="746836"/>
    <lineage>
        <taxon>Eukaryota</taxon>
        <taxon>Fungi</taxon>
        <taxon>Dikarya</taxon>
        <taxon>Ascomycota</taxon>
        <taxon>Pezizomycotina</taxon>
        <taxon>Leotiomycetes</taxon>
        <taxon>Helotiales</taxon>
        <taxon>Helotiaceae</taxon>
        <taxon>Hymenoscyphus</taxon>
    </lineage>
</organism>
<evidence type="ECO:0000256" key="4">
    <source>
        <dbReference type="ARBA" id="ARBA00022912"/>
    </source>
</evidence>
<reference evidence="7" key="1">
    <citation type="submission" date="2021-07" db="EMBL/GenBank/DDBJ databases">
        <authorList>
            <person name="Durling M."/>
        </authorList>
    </citation>
    <scope>NUCLEOTIDE SEQUENCE</scope>
</reference>
<dbReference type="OrthoDB" id="10252009at2759"/>
<comment type="caution">
    <text evidence="7">The sequence shown here is derived from an EMBL/GenBank/DDBJ whole genome shotgun (WGS) entry which is preliminary data.</text>
</comment>
<dbReference type="EMBL" id="CAJVRL010000067">
    <property type="protein sequence ID" value="CAG8955908.1"/>
    <property type="molecule type" value="Genomic_DNA"/>
</dbReference>